<protein>
    <submittedName>
        <fullName evidence="1">Uncharacterized protein</fullName>
    </submittedName>
</protein>
<sequence length="338" mass="39060">MKSSAVDAMDVDQITTSSHLALLYIFVVSPPSYDNPFFPLRKYSSCHSTIMHNTSSYQDELEEVLVKTTTENKSLIIAVVNKAYVEGEKSMLDLFLDSFWLGENTRGLRDHILIAAVDQTSYERCRFLRLHCYKLETDGVDFEEEKLFMTTDYVKMMWRRTEFLGDVVKRGYSFIFTDTDIMWLRNPFSRLNNEAFDLQISTVQFNGTEWSKANRINAGFYMVQSNNKTIALFNSWCARKDNSTGMNEQDVLQSLLQQIDLDLSVRYLDTLYFSGFCEDSRDVRDVVTVHANCCQSISAKLADLTTVIGDWKRFKKNSMNETFTFGWSEHVACKNSWG</sequence>
<evidence type="ECO:0000313" key="1">
    <source>
        <dbReference type="EMBL" id="KAH7841663.1"/>
    </source>
</evidence>
<keyword evidence="2" id="KW-1185">Reference proteome</keyword>
<accession>A0ACB7XMA9</accession>
<organism evidence="1 2">
    <name type="scientific">Vaccinium darrowii</name>
    <dbReference type="NCBI Taxonomy" id="229202"/>
    <lineage>
        <taxon>Eukaryota</taxon>
        <taxon>Viridiplantae</taxon>
        <taxon>Streptophyta</taxon>
        <taxon>Embryophyta</taxon>
        <taxon>Tracheophyta</taxon>
        <taxon>Spermatophyta</taxon>
        <taxon>Magnoliopsida</taxon>
        <taxon>eudicotyledons</taxon>
        <taxon>Gunneridae</taxon>
        <taxon>Pentapetalae</taxon>
        <taxon>asterids</taxon>
        <taxon>Ericales</taxon>
        <taxon>Ericaceae</taxon>
        <taxon>Vaccinioideae</taxon>
        <taxon>Vaccinieae</taxon>
        <taxon>Vaccinium</taxon>
    </lineage>
</organism>
<name>A0ACB7XMA9_9ERIC</name>
<dbReference type="EMBL" id="CM037160">
    <property type="protein sequence ID" value="KAH7841663.1"/>
    <property type="molecule type" value="Genomic_DNA"/>
</dbReference>
<dbReference type="Proteomes" id="UP000828048">
    <property type="component" value="Chromosome 10"/>
</dbReference>
<reference evidence="1 2" key="1">
    <citation type="journal article" date="2021" name="Hortic Res">
        <title>High-quality reference genome and annotation aids understanding of berry development for evergreen blueberry (Vaccinium darrowii).</title>
        <authorList>
            <person name="Yu J."/>
            <person name="Hulse-Kemp A.M."/>
            <person name="Babiker E."/>
            <person name="Staton M."/>
        </authorList>
    </citation>
    <scope>NUCLEOTIDE SEQUENCE [LARGE SCALE GENOMIC DNA]</scope>
    <source>
        <strain evidence="2">cv. NJ 8807/NJ 8810</strain>
        <tissue evidence="1">Young leaf</tissue>
    </source>
</reference>
<evidence type="ECO:0000313" key="2">
    <source>
        <dbReference type="Proteomes" id="UP000828048"/>
    </source>
</evidence>
<proteinExistence type="predicted"/>
<comment type="caution">
    <text evidence="1">The sequence shown here is derived from an EMBL/GenBank/DDBJ whole genome shotgun (WGS) entry which is preliminary data.</text>
</comment>
<gene>
    <name evidence="1" type="ORF">Vadar_032794</name>
</gene>